<dbReference type="SUPFAM" id="SSF53383">
    <property type="entry name" value="PLP-dependent transferases"/>
    <property type="match status" value="1"/>
</dbReference>
<evidence type="ECO:0000256" key="1">
    <source>
        <dbReference type="ARBA" id="ARBA00005384"/>
    </source>
</evidence>
<dbReference type="SUPFAM" id="SSF46785">
    <property type="entry name" value="Winged helix' DNA-binding domain"/>
    <property type="match status" value="1"/>
</dbReference>
<dbReference type="AlphaFoldDB" id="A0A6J6SNJ5"/>
<dbReference type="InterPro" id="IPR015421">
    <property type="entry name" value="PyrdxlP-dep_Trfase_major"/>
</dbReference>
<dbReference type="Pfam" id="PF00155">
    <property type="entry name" value="Aminotran_1_2"/>
    <property type="match status" value="1"/>
</dbReference>
<dbReference type="GO" id="GO:0003700">
    <property type="term" value="F:DNA-binding transcription factor activity"/>
    <property type="evidence" value="ECO:0007669"/>
    <property type="project" value="InterPro"/>
</dbReference>
<keyword evidence="4" id="KW-0238">DNA-binding</keyword>
<keyword evidence="2" id="KW-0663">Pyridoxal phosphate</keyword>
<evidence type="ECO:0000259" key="6">
    <source>
        <dbReference type="PROSITE" id="PS50949"/>
    </source>
</evidence>
<dbReference type="InterPro" id="IPR000524">
    <property type="entry name" value="Tscrpt_reg_HTH_GntR"/>
</dbReference>
<dbReference type="InterPro" id="IPR015424">
    <property type="entry name" value="PyrdxlP-dep_Trfase"/>
</dbReference>
<dbReference type="Pfam" id="PF00392">
    <property type="entry name" value="GntR"/>
    <property type="match status" value="1"/>
</dbReference>
<dbReference type="InterPro" id="IPR015422">
    <property type="entry name" value="PyrdxlP-dep_Trfase_small"/>
</dbReference>
<dbReference type="InterPro" id="IPR036390">
    <property type="entry name" value="WH_DNA-bd_sf"/>
</dbReference>
<dbReference type="PROSITE" id="PS50949">
    <property type="entry name" value="HTH_GNTR"/>
    <property type="match status" value="1"/>
</dbReference>
<keyword evidence="3" id="KW-0805">Transcription regulation</keyword>
<gene>
    <name evidence="7" type="ORF">UFOPK2809_00010</name>
</gene>
<dbReference type="Gene3D" id="1.10.10.10">
    <property type="entry name" value="Winged helix-like DNA-binding domain superfamily/Winged helix DNA-binding domain"/>
    <property type="match status" value="1"/>
</dbReference>
<evidence type="ECO:0000313" key="7">
    <source>
        <dbReference type="EMBL" id="CAB4735759.1"/>
    </source>
</evidence>
<reference evidence="7" key="1">
    <citation type="submission" date="2020-05" db="EMBL/GenBank/DDBJ databases">
        <authorList>
            <person name="Chiriac C."/>
            <person name="Salcher M."/>
            <person name="Ghai R."/>
            <person name="Kavagutti S V."/>
        </authorList>
    </citation>
    <scope>NUCLEOTIDE SEQUENCE</scope>
</reference>
<dbReference type="GO" id="GO:0003677">
    <property type="term" value="F:DNA binding"/>
    <property type="evidence" value="ECO:0007669"/>
    <property type="project" value="UniProtKB-KW"/>
</dbReference>
<dbReference type="CDD" id="cd07377">
    <property type="entry name" value="WHTH_GntR"/>
    <property type="match status" value="1"/>
</dbReference>
<evidence type="ECO:0000256" key="3">
    <source>
        <dbReference type="ARBA" id="ARBA00023015"/>
    </source>
</evidence>
<dbReference type="PANTHER" id="PTHR46577">
    <property type="entry name" value="HTH-TYPE TRANSCRIPTIONAL REGULATORY PROTEIN GABR"/>
    <property type="match status" value="1"/>
</dbReference>
<dbReference type="GO" id="GO:0030170">
    <property type="term" value="F:pyridoxal phosphate binding"/>
    <property type="evidence" value="ECO:0007669"/>
    <property type="project" value="InterPro"/>
</dbReference>
<proteinExistence type="inferred from homology"/>
<dbReference type="SMART" id="SM00345">
    <property type="entry name" value="HTH_GNTR"/>
    <property type="match status" value="1"/>
</dbReference>
<dbReference type="CDD" id="cd00609">
    <property type="entry name" value="AAT_like"/>
    <property type="match status" value="1"/>
</dbReference>
<comment type="similarity">
    <text evidence="1">In the C-terminal section; belongs to the class-I pyridoxal-phosphate-dependent aminotransferase family.</text>
</comment>
<dbReference type="EMBL" id="CAEZZA010000001">
    <property type="protein sequence ID" value="CAB4735759.1"/>
    <property type="molecule type" value="Genomic_DNA"/>
</dbReference>
<protein>
    <submittedName>
        <fullName evidence="7">Unannotated protein</fullName>
    </submittedName>
</protein>
<name>A0A6J6SNJ5_9ZZZZ</name>
<dbReference type="InterPro" id="IPR051446">
    <property type="entry name" value="HTH_trans_reg/aminotransferase"/>
</dbReference>
<sequence>MTALSEAVGNDSHDVGNIVRDAITDSSPRGIAAAVHRLIRAGRLVTGDRLPTVRELALSIDVSPATVSEAWQALSAVGATKSRGRAGTFVQDTREPSRPVRYLGIGVQSGALTALDLSTSMPDPALLPPMNAALAEVAGPSLRWTTSYLDNPLLPSLEEILRQDWPFEPQRMGLVDGALDGLARVVEQVVRLGDRVAIENPGFPALMDLLESRGAEVVPLEMDGLGVTADSLAAAVREQPVAVFIHPRAQNPTGSSMTEVRVRDLANVMSSNSAWIIEADHSGAIASGADVSVGSYLPERTIRIRSYSKSHGPDLRIAAIGGAADVIDPLMARRMLGPGWTSRILQGVLVQLLTSPEAISSVDLARETYRRRSTQFCAFLSANGIQVSAGDGINVWVQVNDERSALVTLAAAGIHVAPGGPFMVASSTSSHLRVTAGLLPDDAVHLTRIYENFVIAAKAQPSVRGGIS</sequence>
<feature type="domain" description="HTH gntR-type" evidence="6">
    <location>
        <begin position="25"/>
        <end position="93"/>
    </location>
</feature>
<dbReference type="PANTHER" id="PTHR46577:SF1">
    <property type="entry name" value="HTH-TYPE TRANSCRIPTIONAL REGULATORY PROTEIN GABR"/>
    <property type="match status" value="1"/>
</dbReference>
<dbReference type="Gene3D" id="3.90.1150.10">
    <property type="entry name" value="Aspartate Aminotransferase, domain 1"/>
    <property type="match status" value="1"/>
</dbReference>
<evidence type="ECO:0000256" key="5">
    <source>
        <dbReference type="ARBA" id="ARBA00023163"/>
    </source>
</evidence>
<dbReference type="InterPro" id="IPR036388">
    <property type="entry name" value="WH-like_DNA-bd_sf"/>
</dbReference>
<organism evidence="7">
    <name type="scientific">freshwater metagenome</name>
    <dbReference type="NCBI Taxonomy" id="449393"/>
    <lineage>
        <taxon>unclassified sequences</taxon>
        <taxon>metagenomes</taxon>
        <taxon>ecological metagenomes</taxon>
    </lineage>
</organism>
<dbReference type="Gene3D" id="3.40.640.10">
    <property type="entry name" value="Type I PLP-dependent aspartate aminotransferase-like (Major domain)"/>
    <property type="match status" value="1"/>
</dbReference>
<dbReference type="InterPro" id="IPR004839">
    <property type="entry name" value="Aminotransferase_I/II_large"/>
</dbReference>
<evidence type="ECO:0000256" key="4">
    <source>
        <dbReference type="ARBA" id="ARBA00023125"/>
    </source>
</evidence>
<keyword evidence="5" id="KW-0804">Transcription</keyword>
<accession>A0A6J6SNJ5</accession>
<evidence type="ECO:0000256" key="2">
    <source>
        <dbReference type="ARBA" id="ARBA00022898"/>
    </source>
</evidence>